<name>A0A5B7GS43_PORTR</name>
<organism evidence="1 2">
    <name type="scientific">Portunus trituberculatus</name>
    <name type="common">Swimming crab</name>
    <name type="synonym">Neptunus trituberculatus</name>
    <dbReference type="NCBI Taxonomy" id="210409"/>
    <lineage>
        <taxon>Eukaryota</taxon>
        <taxon>Metazoa</taxon>
        <taxon>Ecdysozoa</taxon>
        <taxon>Arthropoda</taxon>
        <taxon>Crustacea</taxon>
        <taxon>Multicrustacea</taxon>
        <taxon>Malacostraca</taxon>
        <taxon>Eumalacostraca</taxon>
        <taxon>Eucarida</taxon>
        <taxon>Decapoda</taxon>
        <taxon>Pleocyemata</taxon>
        <taxon>Brachyura</taxon>
        <taxon>Eubrachyura</taxon>
        <taxon>Portunoidea</taxon>
        <taxon>Portunidae</taxon>
        <taxon>Portuninae</taxon>
        <taxon>Portunus</taxon>
    </lineage>
</organism>
<sequence>MTAVGCDLCYGNRHESLGHILQQCLAVAGQCLARHNGILERYITTLQRAGYHTLREPAIPTDAGVQYPDIVVADAAAGNLFDAHMRKVAYYNTLRMRAFVEDLTGSSPIFSSFTMSWRGVLSVPSYNTWVSLGLPRGALKLLIVHGMEEGVRIAQCFKRTSGARVRRVDGARPV</sequence>
<proteinExistence type="predicted"/>
<accession>A0A5B7GS43</accession>
<comment type="caution">
    <text evidence="1">The sequence shown here is derived from an EMBL/GenBank/DDBJ whole genome shotgun (WGS) entry which is preliminary data.</text>
</comment>
<gene>
    <name evidence="1" type="primary">PO21_9</name>
    <name evidence="1" type="ORF">E2C01_054457</name>
</gene>
<dbReference type="Proteomes" id="UP000324222">
    <property type="component" value="Unassembled WGS sequence"/>
</dbReference>
<protein>
    <submittedName>
        <fullName evidence="1">Retrovirus-related Pol polyprotein from type-1 retrotransposable element R2</fullName>
    </submittedName>
</protein>
<evidence type="ECO:0000313" key="2">
    <source>
        <dbReference type="Proteomes" id="UP000324222"/>
    </source>
</evidence>
<reference evidence="1 2" key="1">
    <citation type="submission" date="2019-05" db="EMBL/GenBank/DDBJ databases">
        <title>Another draft genome of Portunus trituberculatus and its Hox gene families provides insights of decapod evolution.</title>
        <authorList>
            <person name="Jeong J.-H."/>
            <person name="Song I."/>
            <person name="Kim S."/>
            <person name="Choi T."/>
            <person name="Kim D."/>
            <person name="Ryu S."/>
            <person name="Kim W."/>
        </authorList>
    </citation>
    <scope>NUCLEOTIDE SEQUENCE [LARGE SCALE GENOMIC DNA]</scope>
    <source>
        <tissue evidence="1">Muscle</tissue>
    </source>
</reference>
<dbReference type="AlphaFoldDB" id="A0A5B7GS43"/>
<keyword evidence="2" id="KW-1185">Reference proteome</keyword>
<evidence type="ECO:0000313" key="1">
    <source>
        <dbReference type="EMBL" id="MPC60413.1"/>
    </source>
</evidence>
<dbReference type="EMBL" id="VSRR010017494">
    <property type="protein sequence ID" value="MPC60413.1"/>
    <property type="molecule type" value="Genomic_DNA"/>
</dbReference>